<dbReference type="Pfam" id="PF01569">
    <property type="entry name" value="PAP2"/>
    <property type="match status" value="1"/>
</dbReference>
<evidence type="ECO:0000256" key="10">
    <source>
        <dbReference type="SAM" id="Phobius"/>
    </source>
</evidence>
<evidence type="ECO:0000256" key="6">
    <source>
        <dbReference type="ARBA" id="ARBA00022989"/>
    </source>
</evidence>
<dbReference type="PANTHER" id="PTHR14969:SF62">
    <property type="entry name" value="DECAPRENYLPHOSPHORYL-5-PHOSPHORIBOSE PHOSPHATASE RV3807C-RELATED"/>
    <property type="match status" value="1"/>
</dbReference>
<dbReference type="GO" id="GO:0050380">
    <property type="term" value="F:undecaprenyl-diphosphatase activity"/>
    <property type="evidence" value="ECO:0007669"/>
    <property type="project" value="UniProtKB-EC"/>
</dbReference>
<dbReference type="Proteomes" id="UP000195667">
    <property type="component" value="Unassembled WGS sequence"/>
</dbReference>
<keyword evidence="6 10" id="KW-1133">Transmembrane helix</keyword>
<dbReference type="EC" id="3.6.1.27" evidence="2"/>
<keyword evidence="5" id="KW-0378">Hydrolase</keyword>
<dbReference type="SUPFAM" id="SSF48317">
    <property type="entry name" value="Acid phosphatase/Vanadium-dependent haloperoxidase"/>
    <property type="match status" value="1"/>
</dbReference>
<dbReference type="InterPro" id="IPR000326">
    <property type="entry name" value="PAP2/HPO"/>
</dbReference>
<dbReference type="InterPro" id="IPR036938">
    <property type="entry name" value="PAP2/HPO_sf"/>
</dbReference>
<sequence length="260" mass="29671">MHIVIAKNLIDYSANLPIYDSSIGIIMNVFDFKIISYLNQFSQHSEVIDKTIEFLSGDHLLKGGVLITIIWWAWFKDKDTYLHNRTHIISTLLSCIIAIAIARFLQLTLAFRARPMHEESLHFVVPHGVIQTNLDGWSSFPSDHTALFFALATGICFISKKMGAFALFYTTVFIALPRIYLGLHYPTDIIVGAIIGINTALIMNTYCNNTKYLHAIEQWSYSKPAIFYPVFFLLTYQIVDLFDSVRKLAENVAKFIHIVI</sequence>
<evidence type="ECO:0000313" key="13">
    <source>
        <dbReference type="Proteomes" id="UP000195667"/>
    </source>
</evidence>
<dbReference type="SMART" id="SM00014">
    <property type="entry name" value="acidPPc"/>
    <property type="match status" value="1"/>
</dbReference>
<evidence type="ECO:0000259" key="11">
    <source>
        <dbReference type="SMART" id="SM00014"/>
    </source>
</evidence>
<reference evidence="13" key="1">
    <citation type="submission" date="2017-02" db="EMBL/GenBank/DDBJ databases">
        <authorList>
            <person name="Daims H."/>
        </authorList>
    </citation>
    <scope>NUCLEOTIDE SEQUENCE [LARGE SCALE GENOMIC DNA]</scope>
</reference>
<gene>
    <name evidence="12" type="ORF">CRENPOLYSF1_430073</name>
</gene>
<organism evidence="12 13">
    <name type="scientific">Crenothrix polyspora</name>
    <dbReference type="NCBI Taxonomy" id="360316"/>
    <lineage>
        <taxon>Bacteria</taxon>
        <taxon>Pseudomonadati</taxon>
        <taxon>Pseudomonadota</taxon>
        <taxon>Gammaproteobacteria</taxon>
        <taxon>Methylococcales</taxon>
        <taxon>Crenotrichaceae</taxon>
        <taxon>Crenothrix</taxon>
    </lineage>
</organism>
<protein>
    <recommendedName>
        <fullName evidence="2">undecaprenyl-diphosphate phosphatase</fullName>
        <ecNumber evidence="2">3.6.1.27</ecNumber>
    </recommendedName>
    <alternativeName>
        <fullName evidence="8">Undecaprenyl pyrophosphate phosphatase</fullName>
    </alternativeName>
</protein>
<evidence type="ECO:0000256" key="8">
    <source>
        <dbReference type="ARBA" id="ARBA00032707"/>
    </source>
</evidence>
<evidence type="ECO:0000256" key="9">
    <source>
        <dbReference type="ARBA" id="ARBA00047594"/>
    </source>
</evidence>
<feature type="transmembrane region" description="Helical" evidence="10">
    <location>
        <begin position="189"/>
        <end position="207"/>
    </location>
</feature>
<evidence type="ECO:0000256" key="5">
    <source>
        <dbReference type="ARBA" id="ARBA00022801"/>
    </source>
</evidence>
<evidence type="ECO:0000256" key="4">
    <source>
        <dbReference type="ARBA" id="ARBA00022692"/>
    </source>
</evidence>
<dbReference type="Gene3D" id="1.20.144.10">
    <property type="entry name" value="Phosphatidic acid phosphatase type 2/haloperoxidase"/>
    <property type="match status" value="1"/>
</dbReference>
<evidence type="ECO:0000256" key="7">
    <source>
        <dbReference type="ARBA" id="ARBA00023136"/>
    </source>
</evidence>
<evidence type="ECO:0000313" key="12">
    <source>
        <dbReference type="EMBL" id="SJM93387.1"/>
    </source>
</evidence>
<keyword evidence="4 10" id="KW-0812">Transmembrane</keyword>
<dbReference type="GO" id="GO:0005886">
    <property type="term" value="C:plasma membrane"/>
    <property type="evidence" value="ECO:0007669"/>
    <property type="project" value="UniProtKB-SubCell"/>
</dbReference>
<feature type="domain" description="Phosphatidic acid phosphatase type 2/haloperoxidase" evidence="11">
    <location>
        <begin position="92"/>
        <end position="204"/>
    </location>
</feature>
<evidence type="ECO:0000256" key="3">
    <source>
        <dbReference type="ARBA" id="ARBA00022475"/>
    </source>
</evidence>
<evidence type="ECO:0000256" key="2">
    <source>
        <dbReference type="ARBA" id="ARBA00012374"/>
    </source>
</evidence>
<keyword evidence="7 10" id="KW-0472">Membrane</keyword>
<feature type="transmembrane region" description="Helical" evidence="10">
    <location>
        <begin position="219"/>
        <end position="239"/>
    </location>
</feature>
<proteinExistence type="predicted"/>
<dbReference type="PANTHER" id="PTHR14969">
    <property type="entry name" value="SPHINGOSINE-1-PHOSPHATE PHOSPHOHYDROLASE"/>
    <property type="match status" value="1"/>
</dbReference>
<name>A0A1R4HB25_9GAMM</name>
<dbReference type="EMBL" id="FUKI01000119">
    <property type="protein sequence ID" value="SJM93387.1"/>
    <property type="molecule type" value="Genomic_DNA"/>
</dbReference>
<feature type="transmembrane region" description="Helical" evidence="10">
    <location>
        <begin position="87"/>
        <end position="105"/>
    </location>
</feature>
<evidence type="ECO:0000256" key="1">
    <source>
        <dbReference type="ARBA" id="ARBA00004651"/>
    </source>
</evidence>
<comment type="subcellular location">
    <subcellularLocation>
        <location evidence="1">Cell membrane</location>
        <topology evidence="1">Multi-pass membrane protein</topology>
    </subcellularLocation>
</comment>
<keyword evidence="3" id="KW-1003">Cell membrane</keyword>
<dbReference type="AlphaFoldDB" id="A0A1R4HB25"/>
<accession>A0A1R4HB25</accession>
<keyword evidence="13" id="KW-1185">Reference proteome</keyword>
<comment type="catalytic activity">
    <reaction evidence="9">
        <text>di-trans,octa-cis-undecaprenyl diphosphate + H2O = di-trans,octa-cis-undecaprenyl phosphate + phosphate + H(+)</text>
        <dbReference type="Rhea" id="RHEA:28094"/>
        <dbReference type="ChEBI" id="CHEBI:15377"/>
        <dbReference type="ChEBI" id="CHEBI:15378"/>
        <dbReference type="ChEBI" id="CHEBI:43474"/>
        <dbReference type="ChEBI" id="CHEBI:58405"/>
        <dbReference type="ChEBI" id="CHEBI:60392"/>
        <dbReference type="EC" id="3.6.1.27"/>
    </reaction>
</comment>